<accession>A0A239SYN2</accession>
<protein>
    <submittedName>
        <fullName evidence="1">Uncharacterized protein</fullName>
    </submittedName>
</protein>
<sequence length="76" mass="8884">MNQAIKKRLAKLREQTTQKANGVVFVTHLDPGHYEVRHQNHTKDFTETVSVYRSEEEARQAVDKILQQGDYIPFWG</sequence>
<dbReference type="Proteomes" id="UP000215185">
    <property type="component" value="Chromosome 1"/>
</dbReference>
<dbReference type="AlphaFoldDB" id="A0A239SYN2"/>
<organism evidence="1 2">
    <name type="scientific">Streptococcus merionis</name>
    <dbReference type="NCBI Taxonomy" id="400065"/>
    <lineage>
        <taxon>Bacteria</taxon>
        <taxon>Bacillati</taxon>
        <taxon>Bacillota</taxon>
        <taxon>Bacilli</taxon>
        <taxon>Lactobacillales</taxon>
        <taxon>Streptococcaceae</taxon>
        <taxon>Streptococcus</taxon>
    </lineage>
</organism>
<evidence type="ECO:0000313" key="2">
    <source>
        <dbReference type="Proteomes" id="UP000215185"/>
    </source>
</evidence>
<keyword evidence="2" id="KW-1185">Reference proteome</keyword>
<reference evidence="1 2" key="1">
    <citation type="submission" date="2017-06" db="EMBL/GenBank/DDBJ databases">
        <authorList>
            <consortium name="Pathogen Informatics"/>
        </authorList>
    </citation>
    <scope>NUCLEOTIDE SEQUENCE [LARGE SCALE GENOMIC DNA]</scope>
    <source>
        <strain evidence="1 2">NCTC13788</strain>
    </source>
</reference>
<name>A0A239SYN2_9STRE</name>
<dbReference type="STRING" id="1123308.GCA_000380085_01453"/>
<proteinExistence type="predicted"/>
<evidence type="ECO:0000313" key="1">
    <source>
        <dbReference type="EMBL" id="SNU90625.1"/>
    </source>
</evidence>
<dbReference type="KEGG" id="smen:SAMEA4412692_1933"/>
<dbReference type="EMBL" id="LT906439">
    <property type="protein sequence ID" value="SNU90625.1"/>
    <property type="molecule type" value="Genomic_DNA"/>
</dbReference>
<dbReference type="RefSeq" id="WP_018373996.1">
    <property type="nucleotide sequence ID" value="NZ_LT906439.1"/>
</dbReference>
<gene>
    <name evidence="1" type="ORF">SAMEA4412692_01933</name>
</gene>